<dbReference type="SUPFAM" id="SSF63380">
    <property type="entry name" value="Riboflavin synthase domain-like"/>
    <property type="match status" value="1"/>
</dbReference>
<organism evidence="2 3">
    <name type="scientific">OM182 bacterium</name>
    <dbReference type="NCBI Taxonomy" id="2510334"/>
    <lineage>
        <taxon>Bacteria</taxon>
        <taxon>Pseudomonadati</taxon>
        <taxon>Pseudomonadota</taxon>
        <taxon>Gammaproteobacteria</taxon>
        <taxon>OMG group</taxon>
        <taxon>OM182 clade</taxon>
    </lineage>
</organism>
<dbReference type="InterPro" id="IPR039261">
    <property type="entry name" value="FNR_nucleotide-bd"/>
</dbReference>
<evidence type="ECO:0000259" key="1">
    <source>
        <dbReference type="PROSITE" id="PS51384"/>
    </source>
</evidence>
<dbReference type="AlphaFoldDB" id="A0A520S3N3"/>
<accession>A0A520S3N3</accession>
<dbReference type="InterPro" id="IPR017938">
    <property type="entry name" value="Riboflavin_synthase-like_b-brl"/>
</dbReference>
<dbReference type="PANTHER" id="PTHR47354:SF5">
    <property type="entry name" value="PROTEIN RFBI"/>
    <property type="match status" value="1"/>
</dbReference>
<name>A0A520S3N3_9GAMM</name>
<dbReference type="InterPro" id="IPR008333">
    <property type="entry name" value="Cbr1-like_FAD-bd_dom"/>
</dbReference>
<comment type="caution">
    <text evidence="2">The sequence shown here is derived from an EMBL/GenBank/DDBJ whole genome shotgun (WGS) entry which is preliminary data.</text>
</comment>
<dbReference type="InterPro" id="IPR001433">
    <property type="entry name" value="OxRdtase_FAD/NAD-bd"/>
</dbReference>
<dbReference type="PROSITE" id="PS51384">
    <property type="entry name" value="FAD_FR"/>
    <property type="match status" value="1"/>
</dbReference>
<dbReference type="Gene3D" id="2.40.30.10">
    <property type="entry name" value="Translation factors"/>
    <property type="match status" value="1"/>
</dbReference>
<evidence type="ECO:0000313" key="2">
    <source>
        <dbReference type="EMBL" id="RZO77087.1"/>
    </source>
</evidence>
<dbReference type="Pfam" id="PF00175">
    <property type="entry name" value="NAD_binding_1"/>
    <property type="match status" value="1"/>
</dbReference>
<dbReference type="GO" id="GO:0016491">
    <property type="term" value="F:oxidoreductase activity"/>
    <property type="evidence" value="ECO:0007669"/>
    <property type="project" value="InterPro"/>
</dbReference>
<dbReference type="SUPFAM" id="SSF52343">
    <property type="entry name" value="Ferredoxin reductase-like, C-terminal NADP-linked domain"/>
    <property type="match status" value="1"/>
</dbReference>
<reference evidence="2 3" key="1">
    <citation type="submission" date="2019-02" db="EMBL/GenBank/DDBJ databases">
        <title>Prokaryotic population dynamics and viral predation in marine succession experiment using metagenomics: the confinement effect.</title>
        <authorList>
            <person name="Haro-Moreno J.M."/>
            <person name="Rodriguez-Valera F."/>
            <person name="Lopez-Perez M."/>
        </authorList>
    </citation>
    <scope>NUCLEOTIDE SEQUENCE [LARGE SCALE GENOMIC DNA]</scope>
    <source>
        <strain evidence="2">MED-G157</strain>
    </source>
</reference>
<proteinExistence type="predicted"/>
<dbReference type="PANTHER" id="PTHR47354">
    <property type="entry name" value="NADH OXIDOREDUCTASE HCR"/>
    <property type="match status" value="1"/>
</dbReference>
<dbReference type="InterPro" id="IPR050415">
    <property type="entry name" value="MRET"/>
</dbReference>
<sequence>MVEHFSAQLTRIRQLSESTKEFRFQRTDDRLVQYDPGQFLRFTFCDNKGSFERSYSLGNFTDASESEMDLVVSAVPGGRASEYLFGCNHGVLAQVAGPYGRLVLPKKLPKRLFLIATSTGVAPFLTMLSILKADNVEVVLLFGVRNRSEFLYADELVTILKDWTNCTLQLCYSRNEAQLNHFENNGYVTKVLGGFKLDPGNDRFLICGNPNMVDDCFNELKLLGFSTREVVREKYLFASQTGGNGQADLSDDQKRLIAEKLLKHKS</sequence>
<evidence type="ECO:0000313" key="3">
    <source>
        <dbReference type="Proteomes" id="UP000316199"/>
    </source>
</evidence>
<protein>
    <recommendedName>
        <fullName evidence="1">FAD-binding FR-type domain-containing protein</fullName>
    </recommendedName>
</protein>
<dbReference type="Gene3D" id="3.40.50.80">
    <property type="entry name" value="Nucleotide-binding domain of ferredoxin-NADP reductase (FNR) module"/>
    <property type="match status" value="1"/>
</dbReference>
<gene>
    <name evidence="2" type="ORF">EVA68_02425</name>
</gene>
<dbReference type="InterPro" id="IPR017927">
    <property type="entry name" value="FAD-bd_FR_type"/>
</dbReference>
<dbReference type="Proteomes" id="UP000316199">
    <property type="component" value="Unassembled WGS sequence"/>
</dbReference>
<dbReference type="EMBL" id="SHAG01000005">
    <property type="protein sequence ID" value="RZO77087.1"/>
    <property type="molecule type" value="Genomic_DNA"/>
</dbReference>
<feature type="domain" description="FAD-binding FR-type" evidence="1">
    <location>
        <begin position="2"/>
        <end position="105"/>
    </location>
</feature>
<dbReference type="Pfam" id="PF00970">
    <property type="entry name" value="FAD_binding_6"/>
    <property type="match status" value="1"/>
</dbReference>